<dbReference type="PRINTS" id="PR00300">
    <property type="entry name" value="CLPPROTEASEA"/>
</dbReference>
<dbReference type="GO" id="GO:0005524">
    <property type="term" value="F:ATP binding"/>
    <property type="evidence" value="ECO:0007669"/>
    <property type="project" value="UniProtKB-KW"/>
</dbReference>
<dbReference type="PANTHER" id="PTHR11638:SF185">
    <property type="entry name" value="ATP-DEPENDENT CLP PROTEASE ATP-BINDING SUBUNIT"/>
    <property type="match status" value="1"/>
</dbReference>
<keyword evidence="9" id="KW-1185">Reference proteome</keyword>
<evidence type="ECO:0000259" key="7">
    <source>
        <dbReference type="PROSITE" id="PS51903"/>
    </source>
</evidence>
<dbReference type="GO" id="GO:0008233">
    <property type="term" value="F:peptidase activity"/>
    <property type="evidence" value="ECO:0007669"/>
    <property type="project" value="UniProtKB-KW"/>
</dbReference>
<dbReference type="Pfam" id="PF07724">
    <property type="entry name" value="AAA_2"/>
    <property type="match status" value="1"/>
</dbReference>
<comment type="caution">
    <text evidence="8">The sequence shown here is derived from an EMBL/GenBank/DDBJ whole genome shotgun (WGS) entry which is preliminary data.</text>
</comment>
<dbReference type="GO" id="GO:0005737">
    <property type="term" value="C:cytoplasm"/>
    <property type="evidence" value="ECO:0007669"/>
    <property type="project" value="TreeGrafter"/>
</dbReference>
<keyword evidence="8" id="KW-0645">Protease</keyword>
<name>A0A5A7QTH3_STRAF</name>
<dbReference type="Gene3D" id="3.40.50.300">
    <property type="entry name" value="P-loop containing nucleotide triphosphate hydrolases"/>
    <property type="match status" value="2"/>
</dbReference>
<dbReference type="InterPro" id="IPR001270">
    <property type="entry name" value="ClpA/B"/>
</dbReference>
<evidence type="ECO:0000256" key="1">
    <source>
        <dbReference type="ARBA" id="ARBA00022737"/>
    </source>
</evidence>
<dbReference type="InterPro" id="IPR004176">
    <property type="entry name" value="Clp_R_N"/>
</dbReference>
<dbReference type="GO" id="GO:0034605">
    <property type="term" value="P:cellular response to heat"/>
    <property type="evidence" value="ECO:0007669"/>
    <property type="project" value="TreeGrafter"/>
</dbReference>
<dbReference type="FunFam" id="3.40.50.300:FF:000025">
    <property type="entry name" value="ATP-dependent Clp protease subunit"/>
    <property type="match status" value="1"/>
</dbReference>
<dbReference type="InterPro" id="IPR027417">
    <property type="entry name" value="P-loop_NTPase"/>
</dbReference>
<dbReference type="InterPro" id="IPR003593">
    <property type="entry name" value="AAA+_ATPase"/>
</dbReference>
<dbReference type="Pfam" id="PF17871">
    <property type="entry name" value="AAA_lid_9"/>
    <property type="match status" value="1"/>
</dbReference>
<keyword evidence="1 5" id="KW-0677">Repeat</keyword>
<dbReference type="AlphaFoldDB" id="A0A5A7QTH3"/>
<gene>
    <name evidence="8" type="ORF">STAS_25692</name>
</gene>
<dbReference type="CDD" id="cd00009">
    <property type="entry name" value="AAA"/>
    <property type="match status" value="1"/>
</dbReference>
<keyword evidence="2 6" id="KW-0547">Nucleotide-binding</keyword>
<evidence type="ECO:0000256" key="2">
    <source>
        <dbReference type="ARBA" id="ARBA00022741"/>
    </source>
</evidence>
<dbReference type="OrthoDB" id="47330at2759"/>
<comment type="similarity">
    <text evidence="6">Belongs to the ClpA/ClpB family.</text>
</comment>
<evidence type="ECO:0000256" key="3">
    <source>
        <dbReference type="ARBA" id="ARBA00022840"/>
    </source>
</evidence>
<dbReference type="Gene3D" id="1.10.1780.10">
    <property type="entry name" value="Clp, N-terminal domain"/>
    <property type="match status" value="1"/>
</dbReference>
<dbReference type="SUPFAM" id="SSF52540">
    <property type="entry name" value="P-loop containing nucleoside triphosphate hydrolases"/>
    <property type="match status" value="2"/>
</dbReference>
<dbReference type="PANTHER" id="PTHR11638">
    <property type="entry name" value="ATP-DEPENDENT CLP PROTEASE"/>
    <property type="match status" value="1"/>
</dbReference>
<dbReference type="SUPFAM" id="SSF81923">
    <property type="entry name" value="Double Clp-N motif"/>
    <property type="match status" value="1"/>
</dbReference>
<dbReference type="Pfam" id="PF10431">
    <property type="entry name" value="ClpB_D2-small"/>
    <property type="match status" value="1"/>
</dbReference>
<dbReference type="Gene3D" id="4.10.860.10">
    <property type="entry name" value="UVR domain"/>
    <property type="match status" value="1"/>
</dbReference>
<evidence type="ECO:0000313" key="8">
    <source>
        <dbReference type="EMBL" id="GER48534.1"/>
    </source>
</evidence>
<dbReference type="PROSITE" id="PS51903">
    <property type="entry name" value="CLP_R"/>
    <property type="match status" value="1"/>
</dbReference>
<dbReference type="EMBL" id="BKCP01008292">
    <property type="protein sequence ID" value="GER48534.1"/>
    <property type="molecule type" value="Genomic_DNA"/>
</dbReference>
<dbReference type="Gene3D" id="1.10.8.60">
    <property type="match status" value="2"/>
</dbReference>
<dbReference type="InterPro" id="IPR019489">
    <property type="entry name" value="Clp_ATPase_C"/>
</dbReference>
<keyword evidence="3 6" id="KW-0067">ATP-binding</keyword>
<dbReference type="InterPro" id="IPR050130">
    <property type="entry name" value="ClpA_ClpB"/>
</dbReference>
<dbReference type="Proteomes" id="UP000325081">
    <property type="component" value="Unassembled WGS sequence"/>
</dbReference>
<dbReference type="CDD" id="cd19499">
    <property type="entry name" value="RecA-like_ClpB_Hsp104-like"/>
    <property type="match status" value="1"/>
</dbReference>
<keyword evidence="4 6" id="KW-0143">Chaperone</keyword>
<evidence type="ECO:0000256" key="6">
    <source>
        <dbReference type="RuleBase" id="RU004432"/>
    </source>
</evidence>
<feature type="domain" description="Clp R" evidence="7">
    <location>
        <begin position="95"/>
        <end position="243"/>
    </location>
</feature>
<evidence type="ECO:0000256" key="4">
    <source>
        <dbReference type="ARBA" id="ARBA00023186"/>
    </source>
</evidence>
<dbReference type="InterPro" id="IPR041546">
    <property type="entry name" value="ClpA/ClpB_AAA_lid"/>
</dbReference>
<accession>A0A5A7QTH3</accession>
<dbReference type="SMART" id="SM01086">
    <property type="entry name" value="ClpB_D2-small"/>
    <property type="match status" value="1"/>
</dbReference>
<evidence type="ECO:0000256" key="5">
    <source>
        <dbReference type="PROSITE-ProRule" id="PRU01251"/>
    </source>
</evidence>
<organism evidence="8 9">
    <name type="scientific">Striga asiatica</name>
    <name type="common">Asiatic witchweed</name>
    <name type="synonym">Buchnera asiatica</name>
    <dbReference type="NCBI Taxonomy" id="4170"/>
    <lineage>
        <taxon>Eukaryota</taxon>
        <taxon>Viridiplantae</taxon>
        <taxon>Streptophyta</taxon>
        <taxon>Embryophyta</taxon>
        <taxon>Tracheophyta</taxon>
        <taxon>Spermatophyta</taxon>
        <taxon>Magnoliopsida</taxon>
        <taxon>eudicotyledons</taxon>
        <taxon>Gunneridae</taxon>
        <taxon>Pentapetalae</taxon>
        <taxon>asterids</taxon>
        <taxon>lamiids</taxon>
        <taxon>Lamiales</taxon>
        <taxon>Orobanchaceae</taxon>
        <taxon>Buchnereae</taxon>
        <taxon>Striga</taxon>
    </lineage>
</organism>
<sequence>MELSCSPPLSVNSSLNSGPYCRVTVPTSHRRCHVALTFPPNWPSSSSYTTNPVNACSTSSSSSYLGISLARPRLRHTSAPLKKSRRSVVVVAGIFERFTERAIKAVMFSQREAKALGKDMVYTQHLLLGLIAEDRAPNGFLGSGITIGVAREAVQSLWQGDYRNSGSQSEISATDVPFSAGAKRVFEAAVEYSKTMGYNFIAPEHIAMGLFTVDDGSVNRVLKRLGVNVNHLAAEAVSRLQGELAKEGREPSSPAFRKSQNNIFPEKATHAKSLEMAREKKALDRFCVDLTARASSRSIDPVIGRETEVQRIIQILCRRTKSNPILLGEAGVGKTAIAEGLAISIADGNVPSFLMKKRILSLDIGLLIAGAKERGELEARVTSLIKEIKKSGNVILFIDEVHTLIGSGVVGKGNKGSGLDIANILKPPLGRGELQCIASTTMDEFRLHFEKDKALARRFQPVLIDEPTSLTTFFAMCFGIFQEDAVQILLGLREKYEYHHKCAYTMEAINAAVYLSSKYISDRYLPDKAIDLIDEAGSRARMEASKLRKKEQTSILSKSPSDYWKEIRAVQGMHEASLATELTENDNISKVEEDEKVNQNLSGARSLSEDEISVIGPDDIAAVASLWSGIPVKKLTADERMLLVGLDEQLKRRVIGQDEAVAAISRAVKRSRVGLKDPNRPIASMIFCGPTGVGKTELAKALAASYFGSESAMLRLDMTEYMERHTVSKLIGSPPGYVGYGEGGILTEAIRKRPFTIVLLDEIEKAHPDIFNILLQLFEDGHLTDSQGRRVSFKNALVVMTSNVWSAGIAKPRRRGNLFGLFPERDTDSDEDESSSYSRIKARVMEKLKRYFRPELLNRIDEVVVFRPLEKPQMLEILDIMLREVKERLNSLGIGLEVSEPIKNLICKQGYDRSYGARPLRRAVTQIIEDRVSESLLSGDYKPGDIAFIYLDGSGNPVVINKSNQDFQLSDTSSELQGLNPSQ</sequence>
<dbReference type="SMART" id="SM00382">
    <property type="entry name" value="AAA"/>
    <property type="match status" value="2"/>
</dbReference>
<dbReference type="InterPro" id="IPR003959">
    <property type="entry name" value="ATPase_AAA_core"/>
</dbReference>
<proteinExistence type="inferred from homology"/>
<dbReference type="Pfam" id="PF00004">
    <property type="entry name" value="AAA"/>
    <property type="match status" value="1"/>
</dbReference>
<dbReference type="PROSITE" id="PS00871">
    <property type="entry name" value="CLPAB_2"/>
    <property type="match status" value="1"/>
</dbReference>
<dbReference type="GO" id="GO:0016887">
    <property type="term" value="F:ATP hydrolysis activity"/>
    <property type="evidence" value="ECO:0007669"/>
    <property type="project" value="InterPro"/>
</dbReference>
<dbReference type="PROSITE" id="PS00870">
    <property type="entry name" value="CLPAB_1"/>
    <property type="match status" value="1"/>
</dbReference>
<evidence type="ECO:0000313" key="9">
    <source>
        <dbReference type="Proteomes" id="UP000325081"/>
    </source>
</evidence>
<dbReference type="InterPro" id="IPR018368">
    <property type="entry name" value="ClpA/B_CS1"/>
</dbReference>
<keyword evidence="8" id="KW-0378">Hydrolase</keyword>
<dbReference type="Pfam" id="PF02861">
    <property type="entry name" value="Clp_N"/>
    <property type="match status" value="1"/>
</dbReference>
<protein>
    <submittedName>
        <fullName evidence="8">ATP-dependent Clp protease ATP-binding subunit ClpC</fullName>
    </submittedName>
</protein>
<dbReference type="InterPro" id="IPR036628">
    <property type="entry name" value="Clp_N_dom_sf"/>
</dbReference>
<reference evidence="9" key="1">
    <citation type="journal article" date="2019" name="Curr. Biol.">
        <title>Genome Sequence of Striga asiatica Provides Insight into the Evolution of Plant Parasitism.</title>
        <authorList>
            <person name="Yoshida S."/>
            <person name="Kim S."/>
            <person name="Wafula E.K."/>
            <person name="Tanskanen J."/>
            <person name="Kim Y.M."/>
            <person name="Honaas L."/>
            <person name="Yang Z."/>
            <person name="Spallek T."/>
            <person name="Conn C.E."/>
            <person name="Ichihashi Y."/>
            <person name="Cheong K."/>
            <person name="Cui S."/>
            <person name="Der J.P."/>
            <person name="Gundlach H."/>
            <person name="Jiao Y."/>
            <person name="Hori C."/>
            <person name="Ishida J.K."/>
            <person name="Kasahara H."/>
            <person name="Kiba T."/>
            <person name="Kim M.S."/>
            <person name="Koo N."/>
            <person name="Laohavisit A."/>
            <person name="Lee Y.H."/>
            <person name="Lumba S."/>
            <person name="McCourt P."/>
            <person name="Mortimer J.C."/>
            <person name="Mutuku J.M."/>
            <person name="Nomura T."/>
            <person name="Sasaki-Sekimoto Y."/>
            <person name="Seto Y."/>
            <person name="Wang Y."/>
            <person name="Wakatake T."/>
            <person name="Sakakibara H."/>
            <person name="Demura T."/>
            <person name="Yamaguchi S."/>
            <person name="Yoneyama K."/>
            <person name="Manabe R.I."/>
            <person name="Nelson D.C."/>
            <person name="Schulman A.H."/>
            <person name="Timko M.P."/>
            <person name="dePamphilis C.W."/>
            <person name="Choi D."/>
            <person name="Shirasu K."/>
        </authorList>
    </citation>
    <scope>NUCLEOTIDE SEQUENCE [LARGE SCALE GENOMIC DNA]</scope>
    <source>
        <strain evidence="9">cv. UVA1</strain>
    </source>
</reference>
<dbReference type="GO" id="GO:0006508">
    <property type="term" value="P:proteolysis"/>
    <property type="evidence" value="ECO:0007669"/>
    <property type="project" value="UniProtKB-KW"/>
</dbReference>
<dbReference type="InterPro" id="IPR028299">
    <property type="entry name" value="ClpA/B_CS2"/>
</dbReference>